<dbReference type="SFLD" id="SFLDS00001">
    <property type="entry name" value="Enolase"/>
    <property type="match status" value="1"/>
</dbReference>
<feature type="active site" description="Proton acceptor" evidence="10">
    <location>
        <position position="340"/>
    </location>
</feature>
<dbReference type="EC" id="4.2.1.11" evidence="3 10"/>
<dbReference type="SFLD" id="SFLDF00002">
    <property type="entry name" value="enolase"/>
    <property type="match status" value="1"/>
</dbReference>
<keyword evidence="7 10" id="KW-0324">Glycolysis</keyword>
<reference evidence="14" key="1">
    <citation type="submission" date="2023-07" db="EMBL/GenBank/DDBJ databases">
        <authorList>
            <person name="Yue Y."/>
        </authorList>
    </citation>
    <scope>NUCLEOTIDE SEQUENCE [LARGE SCALE GENOMIC DNA]</scope>
    <source>
        <strain evidence="14">2Y89</strain>
    </source>
</reference>
<dbReference type="EMBL" id="JAIUJS010000007">
    <property type="protein sequence ID" value="MCA0154054.1"/>
    <property type="molecule type" value="Genomic_DNA"/>
</dbReference>
<dbReference type="PROSITE" id="PS00164">
    <property type="entry name" value="ENOLASE"/>
    <property type="match status" value="1"/>
</dbReference>
<evidence type="ECO:0000256" key="9">
    <source>
        <dbReference type="ARBA" id="ARBA00045763"/>
    </source>
</evidence>
<dbReference type="SMART" id="SM01192">
    <property type="entry name" value="Enolase_C"/>
    <property type="match status" value="1"/>
</dbReference>
<keyword evidence="8 10" id="KW-0456">Lyase</keyword>
<comment type="catalytic activity">
    <reaction evidence="10">
        <text>(2R)-2-phosphoglycerate = phosphoenolpyruvate + H2O</text>
        <dbReference type="Rhea" id="RHEA:10164"/>
        <dbReference type="ChEBI" id="CHEBI:15377"/>
        <dbReference type="ChEBI" id="CHEBI:58289"/>
        <dbReference type="ChEBI" id="CHEBI:58702"/>
        <dbReference type="EC" id="4.2.1.11"/>
    </reaction>
</comment>
<evidence type="ECO:0000256" key="3">
    <source>
        <dbReference type="ARBA" id="ARBA00012058"/>
    </source>
</evidence>
<feature type="binding site" evidence="10">
    <location>
        <position position="288"/>
    </location>
    <ligand>
        <name>Mg(2+)</name>
        <dbReference type="ChEBI" id="CHEBI:18420"/>
    </ligand>
</feature>
<organism evidence="13 14">
    <name type="scientific">Winogradskyella vincentii</name>
    <dbReference type="NCBI Taxonomy" id="2877122"/>
    <lineage>
        <taxon>Bacteria</taxon>
        <taxon>Pseudomonadati</taxon>
        <taxon>Bacteroidota</taxon>
        <taxon>Flavobacteriia</taxon>
        <taxon>Flavobacteriales</taxon>
        <taxon>Flavobacteriaceae</taxon>
        <taxon>Winogradskyella</taxon>
    </lineage>
</organism>
<evidence type="ECO:0000256" key="1">
    <source>
        <dbReference type="ARBA" id="ARBA00005031"/>
    </source>
</evidence>
<keyword evidence="10" id="KW-0479">Metal-binding</keyword>
<evidence type="ECO:0000256" key="5">
    <source>
        <dbReference type="ARBA" id="ARBA00022525"/>
    </source>
</evidence>
<dbReference type="PIRSF" id="PIRSF001400">
    <property type="entry name" value="Enolase"/>
    <property type="match status" value="1"/>
</dbReference>
<comment type="caution">
    <text evidence="13">The sequence shown here is derived from an EMBL/GenBank/DDBJ whole genome shotgun (WGS) entry which is preliminary data.</text>
</comment>
<dbReference type="Proteomes" id="UP001198402">
    <property type="component" value="Unassembled WGS sequence"/>
</dbReference>
<dbReference type="InterPro" id="IPR000941">
    <property type="entry name" value="Enolase"/>
</dbReference>
<dbReference type="InterPro" id="IPR020811">
    <property type="entry name" value="Enolase_N"/>
</dbReference>
<feature type="binding site" evidence="10">
    <location>
        <position position="162"/>
    </location>
    <ligand>
        <name>(2R)-2-phosphoglycerate</name>
        <dbReference type="ChEBI" id="CHEBI:58289"/>
    </ligand>
</feature>
<feature type="binding site" evidence="10">
    <location>
        <position position="315"/>
    </location>
    <ligand>
        <name>Mg(2+)</name>
        <dbReference type="ChEBI" id="CHEBI:18420"/>
    </ligand>
</feature>
<proteinExistence type="inferred from homology"/>
<dbReference type="Pfam" id="PF00113">
    <property type="entry name" value="Enolase_C"/>
    <property type="match status" value="1"/>
</dbReference>
<dbReference type="SFLD" id="SFLDG00178">
    <property type="entry name" value="enolase"/>
    <property type="match status" value="1"/>
</dbReference>
<evidence type="ECO:0000259" key="11">
    <source>
        <dbReference type="SMART" id="SM01192"/>
    </source>
</evidence>
<comment type="function">
    <text evidence="9 10">Catalyzes the reversible conversion of 2-phosphoglycerate (2-PG) into phosphoenolpyruvate (PEP). It is essential for the degradation of carbohydrates via glycolysis.</text>
</comment>
<name>A0ABS7Y289_9FLAO</name>
<feature type="domain" description="Enolase C-terminal TIM barrel" evidence="11">
    <location>
        <begin position="138"/>
        <end position="428"/>
    </location>
</feature>
<feature type="binding site" evidence="10">
    <location>
        <position position="241"/>
    </location>
    <ligand>
        <name>Mg(2+)</name>
        <dbReference type="ChEBI" id="CHEBI:18420"/>
    </ligand>
</feature>
<evidence type="ECO:0000256" key="6">
    <source>
        <dbReference type="ARBA" id="ARBA00022842"/>
    </source>
</evidence>
<comment type="subcellular location">
    <subcellularLocation>
        <location evidence="10">Cytoplasm</location>
    </subcellularLocation>
    <subcellularLocation>
        <location evidence="10">Secreted</location>
    </subcellularLocation>
    <subcellularLocation>
        <location evidence="10">Cell surface</location>
    </subcellularLocation>
    <text evidence="10">Fractions of enolase are present in both the cytoplasm and on the cell surface.</text>
</comment>
<evidence type="ECO:0000256" key="4">
    <source>
        <dbReference type="ARBA" id="ARBA00017068"/>
    </source>
</evidence>
<dbReference type="InterPro" id="IPR020809">
    <property type="entry name" value="Enolase_CS"/>
</dbReference>
<feature type="active site" description="Proton donor" evidence="10">
    <location>
        <position position="204"/>
    </location>
</feature>
<evidence type="ECO:0000256" key="10">
    <source>
        <dbReference type="HAMAP-Rule" id="MF_00318"/>
    </source>
</evidence>
<evidence type="ECO:0000256" key="2">
    <source>
        <dbReference type="ARBA" id="ARBA00009604"/>
    </source>
</evidence>
<protein>
    <recommendedName>
        <fullName evidence="4 10">Enolase</fullName>
        <ecNumber evidence="3 10">4.2.1.11</ecNumber>
    </recommendedName>
    <alternativeName>
        <fullName evidence="10">2-phospho-D-glycerate hydro-lyase</fullName>
    </alternativeName>
    <alternativeName>
        <fullName evidence="10">2-phosphoglycerate dehydratase</fullName>
    </alternativeName>
</protein>
<dbReference type="PRINTS" id="PR00148">
    <property type="entry name" value="ENOLASE"/>
</dbReference>
<dbReference type="SMART" id="SM01193">
    <property type="entry name" value="Enolase_N"/>
    <property type="match status" value="1"/>
</dbReference>
<accession>A0ABS7Y289</accession>
<dbReference type="Gene3D" id="3.20.20.120">
    <property type="entry name" value="Enolase-like C-terminal domain"/>
    <property type="match status" value="1"/>
</dbReference>
<feature type="binding site" evidence="10">
    <location>
        <position position="340"/>
    </location>
    <ligand>
        <name>(2R)-2-phosphoglycerate</name>
        <dbReference type="ChEBI" id="CHEBI:58289"/>
    </ligand>
</feature>
<dbReference type="GO" id="GO:0004634">
    <property type="term" value="F:phosphopyruvate hydratase activity"/>
    <property type="evidence" value="ECO:0007669"/>
    <property type="project" value="UniProtKB-EC"/>
</dbReference>
<dbReference type="NCBIfam" id="TIGR01060">
    <property type="entry name" value="eno"/>
    <property type="match status" value="1"/>
</dbReference>
<keyword evidence="14" id="KW-1185">Reference proteome</keyword>
<dbReference type="SUPFAM" id="SSF54826">
    <property type="entry name" value="Enolase N-terminal domain-like"/>
    <property type="match status" value="1"/>
</dbReference>
<evidence type="ECO:0000259" key="12">
    <source>
        <dbReference type="SMART" id="SM01193"/>
    </source>
</evidence>
<dbReference type="HAMAP" id="MF_00318">
    <property type="entry name" value="Enolase"/>
    <property type="match status" value="1"/>
</dbReference>
<dbReference type="Gene3D" id="3.30.390.10">
    <property type="entry name" value="Enolase-like, N-terminal domain"/>
    <property type="match status" value="1"/>
</dbReference>
<sequence length="429" mass="46159">MSIIINVHARQILDSRGNPTVEVDVVTESGIMGRAAVPSGASTGEHEAVELRDGGDTYMGKGVLKAVENVNSVIAQELLGISVFEQNMIDQLMIEIDGTSNKGKLGANAILGVSLAVAKAAANELGMPLYRYVGGVSANTLPLPMMNIINGGSHSDAPIAFQEFMVMPVKAKNFTHAMQMGTEIFHNLKKVLHDRGLSTAVGDEGGFAPTLDGTEDALDTIAKAVEKAGYKFGDEVMIALDCAAAEFYKDGKYDYTLFEGDKGVVRTSAEQAEYLAELASKYPIISIEDGMDENDWDGWKDLTDRIGDRVQLVGDDLFVTNVERLSRGIENGIGNSILIKVNQIGSLTETISAVNMAKNAGYTCVMSHRSGETEDNTIADLAVALNTGQIKTGSASRSDRMAKYNQLLRIEEELGDVAYFPQEKAFKVK</sequence>
<keyword evidence="5 10" id="KW-0964">Secreted</keyword>
<dbReference type="InterPro" id="IPR020810">
    <property type="entry name" value="Enolase_C"/>
</dbReference>
<evidence type="ECO:0000256" key="8">
    <source>
        <dbReference type="ARBA" id="ARBA00023239"/>
    </source>
</evidence>
<evidence type="ECO:0000256" key="7">
    <source>
        <dbReference type="ARBA" id="ARBA00023152"/>
    </source>
</evidence>
<evidence type="ECO:0000313" key="14">
    <source>
        <dbReference type="Proteomes" id="UP001198402"/>
    </source>
</evidence>
<keyword evidence="10" id="KW-0963">Cytoplasm</keyword>
<feature type="binding site" evidence="10">
    <location>
        <position position="370"/>
    </location>
    <ligand>
        <name>(2R)-2-phosphoglycerate</name>
        <dbReference type="ChEBI" id="CHEBI:58289"/>
    </ligand>
</feature>
<dbReference type="Pfam" id="PF03952">
    <property type="entry name" value="Enolase_N"/>
    <property type="match status" value="1"/>
</dbReference>
<comment type="similarity">
    <text evidence="2 10">Belongs to the enolase family.</text>
</comment>
<dbReference type="SUPFAM" id="SSF51604">
    <property type="entry name" value="Enolase C-terminal domain-like"/>
    <property type="match status" value="1"/>
</dbReference>
<feature type="domain" description="Enolase N-terminal" evidence="12">
    <location>
        <begin position="4"/>
        <end position="133"/>
    </location>
</feature>
<comment type="pathway">
    <text evidence="1 10">Carbohydrate degradation; glycolysis; pyruvate from D-glyceraldehyde 3-phosphate: step 4/5.</text>
</comment>
<dbReference type="CDD" id="cd03313">
    <property type="entry name" value="enolase"/>
    <property type="match status" value="1"/>
</dbReference>
<keyword evidence="6 10" id="KW-0460">Magnesium</keyword>
<dbReference type="RefSeq" id="WP_224479005.1">
    <property type="nucleotide sequence ID" value="NZ_JAIUJS010000007.1"/>
</dbReference>
<gene>
    <name evidence="10 13" type="primary">eno</name>
    <name evidence="13" type="ORF">LBV24_12555</name>
</gene>
<dbReference type="PANTHER" id="PTHR11902:SF1">
    <property type="entry name" value="ENOLASE"/>
    <property type="match status" value="1"/>
</dbReference>
<comment type="cofactor">
    <cofactor evidence="10">
        <name>Mg(2+)</name>
        <dbReference type="ChEBI" id="CHEBI:18420"/>
    </cofactor>
    <text evidence="10">Binds a second Mg(2+) ion via substrate during catalysis.</text>
</comment>
<dbReference type="InterPro" id="IPR029017">
    <property type="entry name" value="Enolase-like_N"/>
</dbReference>
<dbReference type="PANTHER" id="PTHR11902">
    <property type="entry name" value="ENOLASE"/>
    <property type="match status" value="1"/>
</dbReference>
<feature type="binding site" evidence="10">
    <location>
        <position position="391"/>
    </location>
    <ligand>
        <name>(2R)-2-phosphoglycerate</name>
        <dbReference type="ChEBI" id="CHEBI:58289"/>
    </ligand>
</feature>
<dbReference type="InterPro" id="IPR036849">
    <property type="entry name" value="Enolase-like_C_sf"/>
</dbReference>
<feature type="binding site" evidence="10">
    <location>
        <position position="369"/>
    </location>
    <ligand>
        <name>(2R)-2-phosphoglycerate</name>
        <dbReference type="ChEBI" id="CHEBI:58289"/>
    </ligand>
</feature>
<evidence type="ECO:0000313" key="13">
    <source>
        <dbReference type="EMBL" id="MCA0154054.1"/>
    </source>
</evidence>